<feature type="domain" description="ABC transmembrane type-1" evidence="8">
    <location>
        <begin position="61"/>
        <end position="278"/>
    </location>
</feature>
<gene>
    <name evidence="9" type="ORF">GMD59_14415</name>
</gene>
<dbReference type="InterPro" id="IPR051393">
    <property type="entry name" value="ABC_transporter_permease"/>
</dbReference>
<dbReference type="GO" id="GO:0005886">
    <property type="term" value="C:plasma membrane"/>
    <property type="evidence" value="ECO:0007669"/>
    <property type="project" value="UniProtKB-SubCell"/>
</dbReference>
<evidence type="ECO:0000256" key="3">
    <source>
        <dbReference type="ARBA" id="ARBA00022475"/>
    </source>
</evidence>
<protein>
    <submittedName>
        <fullName evidence="9">ABC transporter permease subunit</fullName>
    </submittedName>
</protein>
<sequence>MAVIFLTPALIFYLWLFIYPSLKAFYISLFDWNGFTSGMNFVGLKNFKELMGDSSFWNVAVKNSLLITFAGGAIIFGISFLLCAILSGKIRGKKFFRALIFFPSVINPIAIAILWTFIYNNKWGLLNNFLALFGIPGKTWMDPSTLFWAILVAMVWMYTGFYCVILLAALDRVPESHIEAATLEGASEFTIFFKIKIPMIWDVLVTALTLWGINSVKEFALLYAWGGGVDIPPDGATNIAVRMYITAFGKRVTIYRMGYSTAMGVLMFLAVAIIVVVISVVMKREKLEY</sequence>
<organism evidence="9 10">
    <name type="scientific">Ruthenibacterium lactatiformans</name>
    <dbReference type="NCBI Taxonomy" id="1550024"/>
    <lineage>
        <taxon>Bacteria</taxon>
        <taxon>Bacillati</taxon>
        <taxon>Bacillota</taxon>
        <taxon>Clostridia</taxon>
        <taxon>Eubacteriales</taxon>
        <taxon>Oscillospiraceae</taxon>
        <taxon>Ruthenibacterium</taxon>
    </lineage>
</organism>
<evidence type="ECO:0000256" key="4">
    <source>
        <dbReference type="ARBA" id="ARBA00022692"/>
    </source>
</evidence>
<feature type="transmembrane region" description="Helical" evidence="7">
    <location>
        <begin position="259"/>
        <end position="282"/>
    </location>
</feature>
<accession>A0A6L6LUQ7</accession>
<name>A0A6L6LUQ7_9FIRM</name>
<evidence type="ECO:0000256" key="1">
    <source>
        <dbReference type="ARBA" id="ARBA00004651"/>
    </source>
</evidence>
<dbReference type="GO" id="GO:0055085">
    <property type="term" value="P:transmembrane transport"/>
    <property type="evidence" value="ECO:0007669"/>
    <property type="project" value="InterPro"/>
</dbReference>
<evidence type="ECO:0000256" key="7">
    <source>
        <dbReference type="RuleBase" id="RU363032"/>
    </source>
</evidence>
<dbReference type="PROSITE" id="PS50928">
    <property type="entry name" value="ABC_TM1"/>
    <property type="match status" value="1"/>
</dbReference>
<evidence type="ECO:0000313" key="9">
    <source>
        <dbReference type="EMBL" id="MTS28470.1"/>
    </source>
</evidence>
<feature type="transmembrane region" description="Helical" evidence="7">
    <location>
        <begin position="191"/>
        <end position="213"/>
    </location>
</feature>
<feature type="transmembrane region" description="Helical" evidence="7">
    <location>
        <begin position="146"/>
        <end position="170"/>
    </location>
</feature>
<proteinExistence type="inferred from homology"/>
<dbReference type="AlphaFoldDB" id="A0A6L6LUQ7"/>
<evidence type="ECO:0000313" key="10">
    <source>
        <dbReference type="Proteomes" id="UP000472755"/>
    </source>
</evidence>
<comment type="similarity">
    <text evidence="7">Belongs to the binding-protein-dependent transport system permease family.</text>
</comment>
<keyword evidence="6 7" id="KW-0472">Membrane</keyword>
<dbReference type="PANTHER" id="PTHR30193">
    <property type="entry name" value="ABC TRANSPORTER PERMEASE PROTEIN"/>
    <property type="match status" value="1"/>
</dbReference>
<keyword evidence="5 7" id="KW-1133">Transmembrane helix</keyword>
<keyword evidence="3" id="KW-1003">Cell membrane</keyword>
<reference evidence="9 10" key="1">
    <citation type="journal article" date="2019" name="Nat. Med.">
        <title>A library of human gut bacterial isolates paired with longitudinal multiomics data enables mechanistic microbiome research.</title>
        <authorList>
            <person name="Poyet M."/>
            <person name="Groussin M."/>
            <person name="Gibbons S.M."/>
            <person name="Avila-Pacheco J."/>
            <person name="Jiang X."/>
            <person name="Kearney S.M."/>
            <person name="Perrotta A.R."/>
            <person name="Berdy B."/>
            <person name="Zhao S."/>
            <person name="Lieberman T.D."/>
            <person name="Swanson P.K."/>
            <person name="Smith M."/>
            <person name="Roesemann S."/>
            <person name="Alexander J.E."/>
            <person name="Rich S.A."/>
            <person name="Livny J."/>
            <person name="Vlamakis H."/>
            <person name="Clish C."/>
            <person name="Bullock K."/>
            <person name="Deik A."/>
            <person name="Scott J."/>
            <person name="Pierce K.A."/>
            <person name="Xavier R.J."/>
            <person name="Alm E.J."/>
        </authorList>
    </citation>
    <scope>NUCLEOTIDE SEQUENCE [LARGE SCALE GENOMIC DNA]</scope>
    <source>
        <strain evidence="9 10">BIOML-A4</strain>
    </source>
</reference>
<dbReference type="Pfam" id="PF00528">
    <property type="entry name" value="BPD_transp_1"/>
    <property type="match status" value="1"/>
</dbReference>
<evidence type="ECO:0000259" key="8">
    <source>
        <dbReference type="PROSITE" id="PS50928"/>
    </source>
</evidence>
<dbReference type="InterPro" id="IPR000515">
    <property type="entry name" value="MetI-like"/>
</dbReference>
<comment type="caution">
    <text evidence="9">The sequence shown here is derived from an EMBL/GenBank/DDBJ whole genome shotgun (WGS) entry which is preliminary data.</text>
</comment>
<dbReference type="SUPFAM" id="SSF161098">
    <property type="entry name" value="MetI-like"/>
    <property type="match status" value="1"/>
</dbReference>
<comment type="subcellular location">
    <subcellularLocation>
        <location evidence="1 7">Cell membrane</location>
        <topology evidence="1 7">Multi-pass membrane protein</topology>
    </subcellularLocation>
</comment>
<dbReference type="Proteomes" id="UP000472755">
    <property type="component" value="Unassembled WGS sequence"/>
</dbReference>
<feature type="transmembrane region" description="Helical" evidence="7">
    <location>
        <begin position="65"/>
        <end position="86"/>
    </location>
</feature>
<evidence type="ECO:0000256" key="6">
    <source>
        <dbReference type="ARBA" id="ARBA00023136"/>
    </source>
</evidence>
<dbReference type="Gene3D" id="1.10.3720.10">
    <property type="entry name" value="MetI-like"/>
    <property type="match status" value="1"/>
</dbReference>
<dbReference type="InterPro" id="IPR035906">
    <property type="entry name" value="MetI-like_sf"/>
</dbReference>
<evidence type="ECO:0000256" key="5">
    <source>
        <dbReference type="ARBA" id="ARBA00022989"/>
    </source>
</evidence>
<keyword evidence="4 7" id="KW-0812">Transmembrane</keyword>
<evidence type="ECO:0000256" key="2">
    <source>
        <dbReference type="ARBA" id="ARBA00022448"/>
    </source>
</evidence>
<dbReference type="PANTHER" id="PTHR30193:SF37">
    <property type="entry name" value="INNER MEMBRANE ABC TRANSPORTER PERMEASE PROTEIN YCJO"/>
    <property type="match status" value="1"/>
</dbReference>
<keyword evidence="2 7" id="KW-0813">Transport</keyword>
<dbReference type="CDD" id="cd06261">
    <property type="entry name" value="TM_PBP2"/>
    <property type="match status" value="1"/>
</dbReference>
<feature type="transmembrane region" description="Helical" evidence="7">
    <location>
        <begin position="98"/>
        <end position="118"/>
    </location>
</feature>
<dbReference type="EMBL" id="WMZU01000028">
    <property type="protein sequence ID" value="MTS28470.1"/>
    <property type="molecule type" value="Genomic_DNA"/>
</dbReference>